<gene>
    <name evidence="1" type="ORF">SAMN06296028_1153</name>
</gene>
<dbReference type="Proteomes" id="UP000192929">
    <property type="component" value="Unassembled WGS sequence"/>
</dbReference>
<accession>A0A1X7DSL4</accession>
<organism evidence="1 2">
    <name type="scientific">Kocuria marina subsp. indica</name>
    <dbReference type="NCBI Taxonomy" id="1049583"/>
    <lineage>
        <taxon>Bacteria</taxon>
        <taxon>Bacillati</taxon>
        <taxon>Actinomycetota</taxon>
        <taxon>Actinomycetes</taxon>
        <taxon>Micrococcales</taxon>
        <taxon>Micrococcaceae</taxon>
        <taxon>Kocuria</taxon>
    </lineage>
</organism>
<proteinExistence type="predicted"/>
<name>A0A1X7DSL4_9MICC</name>
<sequence>MSWYKGGRRDYEAWIERKCRDAINTLMPKIVVNVWSYKNEKVNGSRDAYALLTGLDRRIAALEQKAGK</sequence>
<evidence type="ECO:0000313" key="1">
    <source>
        <dbReference type="EMBL" id="SMF20999.1"/>
    </source>
</evidence>
<keyword evidence="2" id="KW-1185">Reference proteome</keyword>
<dbReference type="EMBL" id="FXAC01000015">
    <property type="protein sequence ID" value="SMF20999.1"/>
    <property type="molecule type" value="Genomic_DNA"/>
</dbReference>
<evidence type="ECO:0000313" key="2">
    <source>
        <dbReference type="Proteomes" id="UP000192929"/>
    </source>
</evidence>
<dbReference type="RefSeq" id="WP_085107718.1">
    <property type="nucleotide sequence ID" value="NZ_FXAC01000015.1"/>
</dbReference>
<protein>
    <submittedName>
        <fullName evidence="1">Uncharacterized protein</fullName>
    </submittedName>
</protein>
<reference evidence="2" key="1">
    <citation type="submission" date="2017-04" db="EMBL/GenBank/DDBJ databases">
        <authorList>
            <person name="Varghese N."/>
            <person name="Submissions S."/>
        </authorList>
    </citation>
    <scope>NUCLEOTIDE SEQUENCE [LARGE SCALE GENOMIC DNA]</scope>
    <source>
        <strain evidence="2">NIO-1021</strain>
    </source>
</reference>
<dbReference type="AlphaFoldDB" id="A0A1X7DSL4"/>